<dbReference type="Pfam" id="PF01408">
    <property type="entry name" value="GFO_IDH_MocA"/>
    <property type="match status" value="1"/>
</dbReference>
<proteinExistence type="predicted"/>
<dbReference type="STRING" id="1233.SAMN05216387_101244"/>
<dbReference type="InterPro" id="IPR055170">
    <property type="entry name" value="GFO_IDH_MocA-like_dom"/>
</dbReference>
<feature type="domain" description="Gfo/Idh/MocA-like oxidoreductase N-terminal" evidence="1">
    <location>
        <begin position="20"/>
        <end position="145"/>
    </location>
</feature>
<organism evidence="3 4">
    <name type="scientific">Nitrosovibrio tenuis</name>
    <dbReference type="NCBI Taxonomy" id="1233"/>
    <lineage>
        <taxon>Bacteria</taxon>
        <taxon>Pseudomonadati</taxon>
        <taxon>Pseudomonadota</taxon>
        <taxon>Betaproteobacteria</taxon>
        <taxon>Nitrosomonadales</taxon>
        <taxon>Nitrosomonadaceae</taxon>
        <taxon>Nitrosovibrio</taxon>
    </lineage>
</organism>
<accession>A0A1H7GJN3</accession>
<evidence type="ECO:0000259" key="2">
    <source>
        <dbReference type="Pfam" id="PF22725"/>
    </source>
</evidence>
<dbReference type="RefSeq" id="WP_090826152.1">
    <property type="nucleotide sequence ID" value="NZ_FOBH01000001.1"/>
</dbReference>
<dbReference type="InterPro" id="IPR000683">
    <property type="entry name" value="Gfo/Idh/MocA-like_OxRdtase_N"/>
</dbReference>
<dbReference type="SUPFAM" id="SSF51735">
    <property type="entry name" value="NAD(P)-binding Rossmann-fold domains"/>
    <property type="match status" value="1"/>
</dbReference>
<dbReference type="InterPro" id="IPR036291">
    <property type="entry name" value="NAD(P)-bd_dom_sf"/>
</dbReference>
<reference evidence="3 4" key="1">
    <citation type="submission" date="2016-10" db="EMBL/GenBank/DDBJ databases">
        <authorList>
            <person name="de Groot N.N."/>
        </authorList>
    </citation>
    <scope>NUCLEOTIDE SEQUENCE [LARGE SCALE GENOMIC DNA]</scope>
    <source>
        <strain evidence="3 4">Nv1</strain>
    </source>
</reference>
<gene>
    <name evidence="3" type="ORF">SAMN05216387_101244</name>
</gene>
<dbReference type="AlphaFoldDB" id="A0A1H7GJN3"/>
<dbReference type="PANTHER" id="PTHR43708">
    <property type="entry name" value="CONSERVED EXPRESSED OXIDOREDUCTASE (EUROFUNG)"/>
    <property type="match status" value="1"/>
</dbReference>
<evidence type="ECO:0000313" key="4">
    <source>
        <dbReference type="Proteomes" id="UP000198620"/>
    </source>
</evidence>
<feature type="domain" description="GFO/IDH/MocA-like oxidoreductase" evidence="2">
    <location>
        <begin position="154"/>
        <end position="285"/>
    </location>
</feature>
<dbReference type="InterPro" id="IPR051317">
    <property type="entry name" value="Gfo/Idh/MocA_oxidoreduct"/>
</dbReference>
<keyword evidence="4" id="KW-1185">Reference proteome</keyword>
<dbReference type="PANTHER" id="PTHR43708:SF3">
    <property type="entry name" value="OXIDOREDUCTASE"/>
    <property type="match status" value="1"/>
</dbReference>
<dbReference type="Proteomes" id="UP000198620">
    <property type="component" value="Unassembled WGS sequence"/>
</dbReference>
<protein>
    <submittedName>
        <fullName evidence="3">Predicted dehydrogenase</fullName>
    </submittedName>
</protein>
<name>A0A1H7GJN3_9PROT</name>
<dbReference type="Gene3D" id="3.30.360.10">
    <property type="entry name" value="Dihydrodipicolinate Reductase, domain 2"/>
    <property type="match status" value="1"/>
</dbReference>
<dbReference type="OrthoDB" id="9801953at2"/>
<evidence type="ECO:0000313" key="3">
    <source>
        <dbReference type="EMBL" id="SEK36065.1"/>
    </source>
</evidence>
<dbReference type="Gene3D" id="3.40.50.720">
    <property type="entry name" value="NAD(P)-binding Rossmann-like Domain"/>
    <property type="match status" value="1"/>
</dbReference>
<dbReference type="GO" id="GO:0000166">
    <property type="term" value="F:nucleotide binding"/>
    <property type="evidence" value="ECO:0007669"/>
    <property type="project" value="InterPro"/>
</dbReference>
<sequence length="391" mass="43961">MSQCHPYQLDSSTSHSRKLRVAFLGGAYESAVGRVHRIAVEMDQKFELVAGCFSRNLETNRKSALRYGVVPARTYSDLDELLGCESSQIDGILIPTPTNQHKLQVMRCLAAGIPVICEKALVTSSEEAADIKALLSQRGGFLAVTYNYTGYPMIRELKHMIEQGRFGKIQQIHIEMPQEGFSRISDNGVPIAPQDWRLHDGQIPTISLDLGVHLHMMVRFLTNEHPTEIVAISDTYGNFPQIIDNVSCIARYTNNLNCSIWYSKTALGHRNGLKLRLFGESGSAEWLQENPEYLQFADNHGRRIIMDRASSEVQVSNQTRYTRFKAGHPSGFIEAFANYYYDAADTLGMYLDKNEPCPSPYVFGIDETLEGIHMLEAIVDSSINKCWVNVK</sequence>
<evidence type="ECO:0000259" key="1">
    <source>
        <dbReference type="Pfam" id="PF01408"/>
    </source>
</evidence>
<dbReference type="EMBL" id="FOBH01000001">
    <property type="protein sequence ID" value="SEK36065.1"/>
    <property type="molecule type" value="Genomic_DNA"/>
</dbReference>
<dbReference type="SUPFAM" id="SSF55347">
    <property type="entry name" value="Glyceraldehyde-3-phosphate dehydrogenase-like, C-terminal domain"/>
    <property type="match status" value="1"/>
</dbReference>
<dbReference type="Pfam" id="PF22725">
    <property type="entry name" value="GFO_IDH_MocA_C3"/>
    <property type="match status" value="1"/>
</dbReference>